<feature type="transmembrane region" description="Helical" evidence="11">
    <location>
        <begin position="271"/>
        <end position="290"/>
    </location>
</feature>
<evidence type="ECO:0000256" key="2">
    <source>
        <dbReference type="ARBA" id="ARBA00022475"/>
    </source>
</evidence>
<reference evidence="14" key="1">
    <citation type="submission" date="2025-08" db="UniProtKB">
        <authorList>
            <consortium name="RefSeq"/>
        </authorList>
    </citation>
    <scope>IDENTIFICATION</scope>
</reference>
<sequence length="336" mass="37206">MENSTTVTEFILMGLSDLPAVRFPLFAAFLLIYLITLVGNGTILLAIGVDPHLHNPMYFFLTNLSLLDIFCPTATVPKMLENLLSENNVISFVGCILQLYFLVALAGTEVFLLAVMAYDRYVAICNPLRYTVIMSKKLCLQMVAGTWTTGFLNSLLHTVLTFILPYCKSNRVNQYYCDIPPVLALSCASTYLAEMVVLIVGGIFGVGAFLVTLVSYVYIISTILRIRSAEGKRKAFSTCASHLVVVCLFYGTTIFTYIRPSSSHHPDQDRLVSMLYGVVTPMLNPLIYSLRNKEVKGALKRITGVLNPSHWGASLFQSPVSTFKALRGLGLSQRRP</sequence>
<dbReference type="PROSITE" id="PS50262">
    <property type="entry name" value="G_PROTEIN_RECEP_F1_2"/>
    <property type="match status" value="1"/>
</dbReference>
<evidence type="ECO:0000256" key="9">
    <source>
        <dbReference type="ARBA" id="ARBA00023224"/>
    </source>
</evidence>
<evidence type="ECO:0000256" key="4">
    <source>
        <dbReference type="ARBA" id="ARBA00022725"/>
    </source>
</evidence>
<keyword evidence="9 10" id="KW-0807">Transducer</keyword>
<evidence type="ECO:0000256" key="10">
    <source>
        <dbReference type="RuleBase" id="RU000688"/>
    </source>
</evidence>
<evidence type="ECO:0000256" key="5">
    <source>
        <dbReference type="ARBA" id="ARBA00022989"/>
    </source>
</evidence>
<evidence type="ECO:0000256" key="1">
    <source>
        <dbReference type="ARBA" id="ARBA00004651"/>
    </source>
</evidence>
<keyword evidence="8 10" id="KW-0675">Receptor</keyword>
<feature type="transmembrane region" description="Helical" evidence="11">
    <location>
        <begin position="58"/>
        <end position="77"/>
    </location>
</feature>
<evidence type="ECO:0000313" key="13">
    <source>
        <dbReference type="Proteomes" id="UP000694871"/>
    </source>
</evidence>
<feature type="transmembrane region" description="Helical" evidence="11">
    <location>
        <begin position="195"/>
        <end position="219"/>
    </location>
</feature>
<proteinExistence type="inferred from homology"/>
<keyword evidence="3 10" id="KW-0812">Transmembrane</keyword>
<evidence type="ECO:0000256" key="6">
    <source>
        <dbReference type="ARBA" id="ARBA00023040"/>
    </source>
</evidence>
<feature type="transmembrane region" description="Helical" evidence="11">
    <location>
        <begin position="89"/>
        <end position="118"/>
    </location>
</feature>
<keyword evidence="6 10" id="KW-0297">G-protein coupled receptor</keyword>
<keyword evidence="13" id="KW-1185">Reference proteome</keyword>
<feature type="transmembrane region" description="Helical" evidence="11">
    <location>
        <begin position="23"/>
        <end position="46"/>
    </location>
</feature>
<dbReference type="InterPro" id="IPR000276">
    <property type="entry name" value="GPCR_Rhodpsn"/>
</dbReference>
<comment type="subcellular location">
    <subcellularLocation>
        <location evidence="1 11">Cell membrane</location>
        <topology evidence="1 11">Multi-pass membrane protein</topology>
    </subcellularLocation>
</comment>
<dbReference type="RefSeq" id="XP_015279029.1">
    <property type="nucleotide sequence ID" value="XM_015423543.1"/>
</dbReference>
<dbReference type="Gene3D" id="1.20.1070.10">
    <property type="entry name" value="Rhodopsin 7-helix transmembrane proteins"/>
    <property type="match status" value="1"/>
</dbReference>
<keyword evidence="11" id="KW-0716">Sensory transduction</keyword>
<dbReference type="PANTHER" id="PTHR26452">
    <property type="entry name" value="OLFACTORY RECEPTOR"/>
    <property type="match status" value="1"/>
</dbReference>
<evidence type="ECO:0000256" key="11">
    <source>
        <dbReference type="RuleBase" id="RU363047"/>
    </source>
</evidence>
<keyword evidence="7 11" id="KW-0472">Membrane</keyword>
<name>A0ABM1KZ92_GEKJA</name>
<feature type="domain" description="G-protein coupled receptors family 1 profile" evidence="12">
    <location>
        <begin position="39"/>
        <end position="288"/>
    </location>
</feature>
<dbReference type="SUPFAM" id="SSF81321">
    <property type="entry name" value="Family A G protein-coupled receptor-like"/>
    <property type="match status" value="1"/>
</dbReference>
<evidence type="ECO:0000256" key="7">
    <source>
        <dbReference type="ARBA" id="ARBA00023136"/>
    </source>
</evidence>
<organism evidence="13 14">
    <name type="scientific">Gekko japonicus</name>
    <name type="common">Schlegel's Japanese gecko</name>
    <dbReference type="NCBI Taxonomy" id="146911"/>
    <lineage>
        <taxon>Eukaryota</taxon>
        <taxon>Metazoa</taxon>
        <taxon>Chordata</taxon>
        <taxon>Craniata</taxon>
        <taxon>Vertebrata</taxon>
        <taxon>Euteleostomi</taxon>
        <taxon>Lepidosauria</taxon>
        <taxon>Squamata</taxon>
        <taxon>Bifurcata</taxon>
        <taxon>Gekkota</taxon>
        <taxon>Gekkonidae</taxon>
        <taxon>Gekkoninae</taxon>
        <taxon>Gekko</taxon>
    </lineage>
</organism>
<feature type="transmembrane region" description="Helical" evidence="11">
    <location>
        <begin position="138"/>
        <end position="164"/>
    </location>
</feature>
<keyword evidence="4 11" id="KW-0552">Olfaction</keyword>
<dbReference type="PRINTS" id="PR00245">
    <property type="entry name" value="OLFACTORYR"/>
</dbReference>
<dbReference type="PRINTS" id="PR00237">
    <property type="entry name" value="GPCRRHODOPSN"/>
</dbReference>
<evidence type="ECO:0000256" key="3">
    <source>
        <dbReference type="ARBA" id="ARBA00022692"/>
    </source>
</evidence>
<dbReference type="GeneID" id="107120777"/>
<dbReference type="Proteomes" id="UP000694871">
    <property type="component" value="Unplaced"/>
</dbReference>
<dbReference type="InterPro" id="IPR000725">
    <property type="entry name" value="Olfact_rcpt"/>
</dbReference>
<evidence type="ECO:0000256" key="8">
    <source>
        <dbReference type="ARBA" id="ARBA00023170"/>
    </source>
</evidence>
<comment type="similarity">
    <text evidence="10">Belongs to the G-protein coupled receptor 1 family.</text>
</comment>
<dbReference type="CDD" id="cd13954">
    <property type="entry name" value="7tmA_OR"/>
    <property type="match status" value="1"/>
</dbReference>
<keyword evidence="2 11" id="KW-1003">Cell membrane</keyword>
<keyword evidence="5 11" id="KW-1133">Transmembrane helix</keyword>
<evidence type="ECO:0000259" key="12">
    <source>
        <dbReference type="PROSITE" id="PS50262"/>
    </source>
</evidence>
<dbReference type="PROSITE" id="PS00237">
    <property type="entry name" value="G_PROTEIN_RECEP_F1_1"/>
    <property type="match status" value="1"/>
</dbReference>
<dbReference type="Pfam" id="PF13853">
    <property type="entry name" value="7tm_4"/>
    <property type="match status" value="1"/>
</dbReference>
<protein>
    <recommendedName>
        <fullName evidence="11">Olfactory receptor</fullName>
    </recommendedName>
</protein>
<dbReference type="InterPro" id="IPR050516">
    <property type="entry name" value="Olfactory_GPCR"/>
</dbReference>
<accession>A0ABM1KZ92</accession>
<feature type="transmembrane region" description="Helical" evidence="11">
    <location>
        <begin position="240"/>
        <end position="259"/>
    </location>
</feature>
<gene>
    <name evidence="14" type="primary">LOC107120777</name>
</gene>
<dbReference type="InterPro" id="IPR017452">
    <property type="entry name" value="GPCR_Rhodpsn_7TM"/>
</dbReference>
<evidence type="ECO:0000313" key="14">
    <source>
        <dbReference type="RefSeq" id="XP_015279029.1"/>
    </source>
</evidence>